<dbReference type="Proteomes" id="UP000663866">
    <property type="component" value="Unassembled WGS sequence"/>
</dbReference>
<dbReference type="SUPFAM" id="SSF50891">
    <property type="entry name" value="Cyclophilin-like"/>
    <property type="match status" value="1"/>
</dbReference>
<comment type="similarity">
    <text evidence="1">Belongs to the cyclophilin-type PPIase family.</text>
</comment>
<dbReference type="Pfam" id="PF00160">
    <property type="entry name" value="Pro_isomerase"/>
    <property type="match status" value="1"/>
</dbReference>
<keyword evidence="1" id="KW-0413">Isomerase</keyword>
<evidence type="ECO:0000256" key="1">
    <source>
        <dbReference type="RuleBase" id="RU363019"/>
    </source>
</evidence>
<accession>A0A820GI09</accession>
<evidence type="ECO:0000259" key="2">
    <source>
        <dbReference type="PROSITE" id="PS50072"/>
    </source>
</evidence>
<proteinExistence type="inferred from homology"/>
<dbReference type="InterPro" id="IPR029000">
    <property type="entry name" value="Cyclophilin-like_dom_sf"/>
</dbReference>
<comment type="function">
    <text evidence="1">PPIases accelerate the folding of proteins. It catalyzes the cis-trans isomerization of proline imidic peptide bonds in oligopeptides.</text>
</comment>
<dbReference type="PRINTS" id="PR00153">
    <property type="entry name" value="CSAPPISMRASE"/>
</dbReference>
<comment type="caution">
    <text evidence="3">The sequence shown here is derived from an EMBL/GenBank/DDBJ whole genome shotgun (WGS) entry which is preliminary data.</text>
</comment>
<dbReference type="EC" id="5.2.1.8" evidence="1"/>
<keyword evidence="4" id="KW-1185">Reference proteome</keyword>
<dbReference type="PANTHER" id="PTHR11071">
    <property type="entry name" value="PEPTIDYL-PROLYL CIS-TRANS ISOMERASE"/>
    <property type="match status" value="1"/>
</dbReference>
<dbReference type="Gene3D" id="2.40.100.10">
    <property type="entry name" value="Cyclophilin-like"/>
    <property type="match status" value="1"/>
</dbReference>
<gene>
    <name evidence="3" type="ORF">OVN521_LOCUS30498</name>
</gene>
<feature type="domain" description="PPIase cyclophilin-type" evidence="2">
    <location>
        <begin position="36"/>
        <end position="127"/>
    </location>
</feature>
<name>A0A820GI09_9BILA</name>
<dbReference type="PANTHER" id="PTHR11071:SF561">
    <property type="entry name" value="PEPTIDYL-PROLYL CIS-TRANS ISOMERASE D-RELATED"/>
    <property type="match status" value="1"/>
</dbReference>
<dbReference type="GO" id="GO:0005737">
    <property type="term" value="C:cytoplasm"/>
    <property type="evidence" value="ECO:0007669"/>
    <property type="project" value="TreeGrafter"/>
</dbReference>
<dbReference type="GO" id="GO:0016018">
    <property type="term" value="F:cyclosporin A binding"/>
    <property type="evidence" value="ECO:0007669"/>
    <property type="project" value="TreeGrafter"/>
</dbReference>
<dbReference type="AlphaFoldDB" id="A0A820GI09"/>
<dbReference type="InterPro" id="IPR002130">
    <property type="entry name" value="Cyclophilin-type_PPIase_dom"/>
</dbReference>
<sequence>VPKVYLKETKVLIKSENLLNDHSIKYINRDLNLWCDGTGDIHKEFFDDENFLYQHSKSGLLSMSNNTPDTNCSQFCITTAAAPSLNDNFVVFGEVIDGMEVVKKIESCYDASLDVPSATIFIRECGIVT</sequence>
<keyword evidence="1" id="KW-0697">Rotamase</keyword>
<comment type="catalytic activity">
    <reaction evidence="1">
        <text>[protein]-peptidylproline (omega=180) = [protein]-peptidylproline (omega=0)</text>
        <dbReference type="Rhea" id="RHEA:16237"/>
        <dbReference type="Rhea" id="RHEA-COMP:10747"/>
        <dbReference type="Rhea" id="RHEA-COMP:10748"/>
        <dbReference type="ChEBI" id="CHEBI:83833"/>
        <dbReference type="ChEBI" id="CHEBI:83834"/>
        <dbReference type="EC" id="5.2.1.8"/>
    </reaction>
</comment>
<feature type="non-terminal residue" evidence="3">
    <location>
        <position position="1"/>
    </location>
</feature>
<organism evidence="3 4">
    <name type="scientific">Rotaria magnacalcarata</name>
    <dbReference type="NCBI Taxonomy" id="392030"/>
    <lineage>
        <taxon>Eukaryota</taxon>
        <taxon>Metazoa</taxon>
        <taxon>Spiralia</taxon>
        <taxon>Gnathifera</taxon>
        <taxon>Rotifera</taxon>
        <taxon>Eurotatoria</taxon>
        <taxon>Bdelloidea</taxon>
        <taxon>Philodinida</taxon>
        <taxon>Philodinidae</taxon>
        <taxon>Rotaria</taxon>
    </lineage>
</organism>
<evidence type="ECO:0000313" key="4">
    <source>
        <dbReference type="Proteomes" id="UP000663866"/>
    </source>
</evidence>
<reference evidence="3" key="1">
    <citation type="submission" date="2021-02" db="EMBL/GenBank/DDBJ databases">
        <authorList>
            <person name="Nowell W R."/>
        </authorList>
    </citation>
    <scope>NUCLEOTIDE SEQUENCE</scope>
</reference>
<dbReference type="GO" id="GO:0006457">
    <property type="term" value="P:protein folding"/>
    <property type="evidence" value="ECO:0007669"/>
    <property type="project" value="TreeGrafter"/>
</dbReference>
<protein>
    <recommendedName>
        <fullName evidence="1">Peptidyl-prolyl cis-trans isomerase</fullName>
        <shortName evidence="1">PPIase</shortName>
        <ecNumber evidence="1">5.2.1.8</ecNumber>
    </recommendedName>
</protein>
<dbReference type="EMBL" id="CAJOBG010010209">
    <property type="protein sequence ID" value="CAF4278907.1"/>
    <property type="molecule type" value="Genomic_DNA"/>
</dbReference>
<evidence type="ECO:0000313" key="3">
    <source>
        <dbReference type="EMBL" id="CAF4278907.1"/>
    </source>
</evidence>
<dbReference type="PROSITE" id="PS50072">
    <property type="entry name" value="CSA_PPIASE_2"/>
    <property type="match status" value="1"/>
</dbReference>
<dbReference type="GO" id="GO:0003755">
    <property type="term" value="F:peptidyl-prolyl cis-trans isomerase activity"/>
    <property type="evidence" value="ECO:0007669"/>
    <property type="project" value="UniProtKB-UniRule"/>
</dbReference>